<dbReference type="EMBL" id="KY945241">
    <property type="protein sequence ID" value="ARW56959.1"/>
    <property type="molecule type" value="Genomic_RNA"/>
</dbReference>
<dbReference type="GeneID" id="65107817"/>
<proteinExistence type="predicted"/>
<keyword evidence="3" id="KW-1185">Reference proteome</keyword>
<dbReference type="InterPro" id="IPR038726">
    <property type="entry name" value="PDDEXK_AddAB-type"/>
</dbReference>
<dbReference type="RefSeq" id="YP_010090345.1">
    <property type="nucleotide sequence ID" value="NC_055719.1"/>
</dbReference>
<protein>
    <submittedName>
        <fullName evidence="2">Exonuclease</fullName>
    </submittedName>
</protein>
<dbReference type="Proteomes" id="UP000225351">
    <property type="component" value="Segment"/>
</dbReference>
<dbReference type="KEGG" id="vg:65107817"/>
<evidence type="ECO:0000313" key="2">
    <source>
        <dbReference type="EMBL" id="ARW56959.1"/>
    </source>
</evidence>
<dbReference type="PANTHER" id="PTHR31340:SF3">
    <property type="entry name" value="MITOCHONDRIAL GENOME MAINTENANCE EXONUCLEASE 1"/>
    <property type="match status" value="1"/>
</dbReference>
<dbReference type="GO" id="GO:0004527">
    <property type="term" value="F:exonuclease activity"/>
    <property type="evidence" value="ECO:0007669"/>
    <property type="project" value="UniProtKB-KW"/>
</dbReference>
<sequence>MPFNFIDVDVNEVDVDPVSEDGVRFYPIPGADKYYPSVTSITSFKNAQFFAEWRKRIGEAEANRITARATQRGTAFHALSEDYFKGVLDIDKYLANNPLSVRMFQSAKTTLDRINNIHCLETFLYSHYLGLAGRVDCIAEFDGELAVIDFKTSTKPKSEDHIEHYFVQETAYAAMFLERTGIEVKKIVTLIAVEDGSIQVFEKYNLDDYLQLLKTYIEEFAGGRNAKG</sequence>
<dbReference type="SUPFAM" id="SSF52980">
    <property type="entry name" value="Restriction endonuclease-like"/>
    <property type="match status" value="1"/>
</dbReference>
<keyword evidence="2" id="KW-0269">Exonuclease</keyword>
<dbReference type="Pfam" id="PF12705">
    <property type="entry name" value="PDDEXK_1"/>
    <property type="match status" value="1"/>
</dbReference>
<name>A0A1Z1LWB5_9CAUD</name>
<dbReference type="InterPro" id="IPR011335">
    <property type="entry name" value="Restrct_endonuc-II-like"/>
</dbReference>
<evidence type="ECO:0000259" key="1">
    <source>
        <dbReference type="Pfam" id="PF12705"/>
    </source>
</evidence>
<dbReference type="InterPro" id="IPR011604">
    <property type="entry name" value="PDDEXK-like_dom_sf"/>
</dbReference>
<keyword evidence="2" id="KW-0540">Nuclease</keyword>
<reference evidence="2 3" key="1">
    <citation type="submission" date="2017-04" db="EMBL/GenBank/DDBJ databases">
        <title>Isolation and Genetic Analysis of a Novel Cyanophage S-H35 from the Bohai Sea.</title>
        <authorList>
            <person name="Xu X."/>
        </authorList>
    </citation>
    <scope>NUCLEOTIDE SEQUENCE [LARGE SCALE GENOMIC DNA]</scope>
</reference>
<dbReference type="PANTHER" id="PTHR31340">
    <property type="entry name" value="MITOCHONDRIAL GENOME MAINTENANCE EXONUCLEASE 1"/>
    <property type="match status" value="1"/>
</dbReference>
<dbReference type="Gene3D" id="3.90.320.10">
    <property type="match status" value="1"/>
</dbReference>
<keyword evidence="2" id="KW-0378">Hydrolase</keyword>
<feature type="domain" description="PD-(D/E)XK endonuclease-like" evidence="1">
    <location>
        <begin position="49"/>
        <end position="209"/>
    </location>
</feature>
<accession>A0A1Z1LWB5</accession>
<organism evidence="2 3">
    <name type="scientific">Synechococcus phage S-H35</name>
    <dbReference type="NCBI Taxonomy" id="1983572"/>
    <lineage>
        <taxon>Viruses</taxon>
        <taxon>Duplodnaviria</taxon>
        <taxon>Heunggongvirae</taxon>
        <taxon>Uroviricota</taxon>
        <taxon>Caudoviricetes</taxon>
        <taxon>Pantevenvirales</taxon>
        <taxon>Kyanoviridae</taxon>
        <taxon>Shandvirus</taxon>
        <taxon>Shandvirus sh35</taxon>
    </lineage>
</organism>
<evidence type="ECO:0000313" key="3">
    <source>
        <dbReference type="Proteomes" id="UP000225351"/>
    </source>
</evidence>